<sequence>MLPLPKQMKGLNTMDSIALDAPFDPTVYNPIEVERLRKSKWLPPIVETAKLTHTSVKRVDSLRQPQTLARKSDEFSRAFKPRGGDRFPMSEFIESEKRKKLLMASLNLLFVHQMHDDALARQHKIETLERTQNANIALTYNWTSIKLLGKNIKFQQYISALEKRGMEHTVKSIAQGQPSAIAEKTDILLPTSLDRNSNPTSSSQSKYSQFPQLHHSVQSPLLCDEESNNQHLINHGNDANVTFCPTHLKQADSLETIRDSIDASRFRPKRKGGLSLRNHSDESAILFQNNYIFGKPVDFDHTDDDEFNHTFAEIINLGNAIADKSILINHDSSIYWAPNDTGFLN</sequence>
<dbReference type="HOGENOM" id="CLU_804061_0_0_1"/>
<feature type="compositionally biased region" description="Polar residues" evidence="1">
    <location>
        <begin position="193"/>
        <end position="211"/>
    </location>
</feature>
<name>F4PCE1_BATDJ</name>
<gene>
    <name evidence="2" type="ORF">BATDEDRAFT_92044</name>
</gene>
<dbReference type="InParanoid" id="F4PCE1"/>
<dbReference type="Proteomes" id="UP000007241">
    <property type="component" value="Unassembled WGS sequence"/>
</dbReference>
<evidence type="ECO:0000256" key="1">
    <source>
        <dbReference type="SAM" id="MobiDB-lite"/>
    </source>
</evidence>
<proteinExistence type="predicted"/>
<evidence type="ECO:0000313" key="2">
    <source>
        <dbReference type="EMBL" id="EGF77071.1"/>
    </source>
</evidence>
<dbReference type="OrthoDB" id="2139267at2759"/>
<keyword evidence="3" id="KW-1185">Reference proteome</keyword>
<evidence type="ECO:0000313" key="3">
    <source>
        <dbReference type="Proteomes" id="UP000007241"/>
    </source>
</evidence>
<dbReference type="AlphaFoldDB" id="F4PCE1"/>
<protein>
    <submittedName>
        <fullName evidence="2">Uncharacterized protein</fullName>
    </submittedName>
</protein>
<accession>F4PCE1</accession>
<feature type="region of interest" description="Disordered" evidence="1">
    <location>
        <begin position="191"/>
        <end position="211"/>
    </location>
</feature>
<organism evidence="2 3">
    <name type="scientific">Batrachochytrium dendrobatidis (strain JAM81 / FGSC 10211)</name>
    <name type="common">Frog chytrid fungus</name>
    <dbReference type="NCBI Taxonomy" id="684364"/>
    <lineage>
        <taxon>Eukaryota</taxon>
        <taxon>Fungi</taxon>
        <taxon>Fungi incertae sedis</taxon>
        <taxon>Chytridiomycota</taxon>
        <taxon>Chytridiomycota incertae sedis</taxon>
        <taxon>Chytridiomycetes</taxon>
        <taxon>Rhizophydiales</taxon>
        <taxon>Rhizophydiales incertae sedis</taxon>
        <taxon>Batrachochytrium</taxon>
    </lineage>
</organism>
<dbReference type="RefSeq" id="XP_006682260.1">
    <property type="nucleotide sequence ID" value="XM_006682197.1"/>
</dbReference>
<dbReference type="EMBL" id="GL882893">
    <property type="protein sequence ID" value="EGF77071.1"/>
    <property type="molecule type" value="Genomic_DNA"/>
</dbReference>
<reference evidence="2 3" key="1">
    <citation type="submission" date="2009-12" db="EMBL/GenBank/DDBJ databases">
        <title>The draft genome of Batrachochytrium dendrobatidis.</title>
        <authorList>
            <consortium name="US DOE Joint Genome Institute (JGI-PGF)"/>
            <person name="Kuo A."/>
            <person name="Salamov A."/>
            <person name="Schmutz J."/>
            <person name="Lucas S."/>
            <person name="Pitluck S."/>
            <person name="Rosenblum E."/>
            <person name="Stajich J."/>
            <person name="Eisen M."/>
            <person name="Grigoriev I.V."/>
        </authorList>
    </citation>
    <scope>NUCLEOTIDE SEQUENCE [LARGE SCALE GENOMIC DNA]</scope>
    <source>
        <strain evidence="3">JAM81 / FGSC 10211</strain>
    </source>
</reference>
<dbReference type="GeneID" id="18244481"/>